<dbReference type="AlphaFoldDB" id="A0A1G9UCD0"/>
<protein>
    <recommendedName>
        <fullName evidence="4">DNA primase</fullName>
    </recommendedName>
</protein>
<dbReference type="RefSeq" id="WP_092608789.1">
    <property type="nucleotide sequence ID" value="NZ_FNHU01000004.1"/>
</dbReference>
<evidence type="ECO:0008006" key="4">
    <source>
        <dbReference type="Google" id="ProtNLM"/>
    </source>
</evidence>
<proteinExistence type="predicted"/>
<feature type="compositionally biased region" description="Acidic residues" evidence="1">
    <location>
        <begin position="64"/>
        <end position="109"/>
    </location>
</feature>
<evidence type="ECO:0000256" key="1">
    <source>
        <dbReference type="SAM" id="MobiDB-lite"/>
    </source>
</evidence>
<gene>
    <name evidence="2" type="ORF">SAMN04487766_10441</name>
</gene>
<dbReference type="EMBL" id="FNHU01000004">
    <property type="protein sequence ID" value="SDM57483.1"/>
    <property type="molecule type" value="Genomic_DNA"/>
</dbReference>
<reference evidence="2 3" key="1">
    <citation type="submission" date="2016-10" db="EMBL/GenBank/DDBJ databases">
        <authorList>
            <person name="de Groot N.N."/>
        </authorList>
    </citation>
    <scope>NUCLEOTIDE SEQUENCE [LARGE SCALE GENOMIC DNA]</scope>
    <source>
        <strain evidence="2 3">KPR-7B</strain>
    </source>
</reference>
<dbReference type="OrthoDB" id="3268659at2"/>
<name>A0A1G9UCD0_9ACTO</name>
<sequence>MTNDPRSALNRLIAALEAHLDAAATGDEASPAVVAAEDALQDAFFTYDDALFTAYGIELPFDAFDSEEDDEVEDDEDEGVDDDYDDEDVDEDDYDDYDDREVDEDDYEG</sequence>
<accession>A0A1G9UCD0</accession>
<evidence type="ECO:0000313" key="2">
    <source>
        <dbReference type="EMBL" id="SDM57483.1"/>
    </source>
</evidence>
<dbReference type="Proteomes" id="UP000199671">
    <property type="component" value="Unassembled WGS sequence"/>
</dbReference>
<organism evidence="2 3">
    <name type="scientific">Actinomyces ruminicola</name>
    <dbReference type="NCBI Taxonomy" id="332524"/>
    <lineage>
        <taxon>Bacteria</taxon>
        <taxon>Bacillati</taxon>
        <taxon>Actinomycetota</taxon>
        <taxon>Actinomycetes</taxon>
        <taxon>Actinomycetales</taxon>
        <taxon>Actinomycetaceae</taxon>
        <taxon>Actinomyces</taxon>
    </lineage>
</organism>
<evidence type="ECO:0000313" key="3">
    <source>
        <dbReference type="Proteomes" id="UP000199671"/>
    </source>
</evidence>
<feature type="region of interest" description="Disordered" evidence="1">
    <location>
        <begin position="62"/>
        <end position="109"/>
    </location>
</feature>